<dbReference type="Proteomes" id="UP000187181">
    <property type="component" value="Unassembled WGS sequence"/>
</dbReference>
<organism evidence="2 3">
    <name type="scientific">Pontibacter indicus</name>
    <dbReference type="NCBI Taxonomy" id="1317125"/>
    <lineage>
        <taxon>Bacteria</taxon>
        <taxon>Pseudomonadati</taxon>
        <taxon>Bacteroidota</taxon>
        <taxon>Cytophagia</taxon>
        <taxon>Cytophagales</taxon>
        <taxon>Hymenobacteraceae</taxon>
        <taxon>Pontibacter</taxon>
    </lineage>
</organism>
<proteinExistence type="predicted"/>
<name>A0A1R3WR84_9BACT</name>
<sequence length="222" mass="25811">MKIRAFSFLLLNFLLMNSKAYSQPTEEMVRFHIAPLNFLDPISGVLQVGVQKNLSQRFALSMDHGFKLQTFRKIMSEGESERKNYKYSKTKAELKYFMSDAASEVRSYIAVEGMYFPQEYEKEHDYLIKNGTSYRYESSQIDRTVWTTSLKYGVEVKVNNFVIDPFLGLGVRRLSIEHQPVGLLEDELYAPTDLWFPPIDRKEGVFYRPHVAMGVKVGYVIK</sequence>
<keyword evidence="3" id="KW-1185">Reference proteome</keyword>
<keyword evidence="1" id="KW-0732">Signal</keyword>
<evidence type="ECO:0008006" key="4">
    <source>
        <dbReference type="Google" id="ProtNLM"/>
    </source>
</evidence>
<accession>A0A1R3WR84</accession>
<gene>
    <name evidence="2" type="ORF">SAMN05444128_0785</name>
</gene>
<feature type="chain" id="PRO_5013363137" description="DUF3575 domain-containing protein" evidence="1">
    <location>
        <begin position="23"/>
        <end position="222"/>
    </location>
</feature>
<dbReference type="EMBL" id="FTPP01000001">
    <property type="protein sequence ID" value="SIT79768.1"/>
    <property type="molecule type" value="Genomic_DNA"/>
</dbReference>
<dbReference type="AlphaFoldDB" id="A0A1R3WR84"/>
<dbReference type="RefSeq" id="WP_076666163.1">
    <property type="nucleotide sequence ID" value="NZ_FTPP01000001.1"/>
</dbReference>
<evidence type="ECO:0000313" key="3">
    <source>
        <dbReference type="Proteomes" id="UP000187181"/>
    </source>
</evidence>
<evidence type="ECO:0000313" key="2">
    <source>
        <dbReference type="EMBL" id="SIT79768.1"/>
    </source>
</evidence>
<protein>
    <recommendedName>
        <fullName evidence="4">DUF3575 domain-containing protein</fullName>
    </recommendedName>
</protein>
<dbReference type="STRING" id="1317125.SAMN05444128_0785"/>
<reference evidence="3" key="1">
    <citation type="submission" date="2017-01" db="EMBL/GenBank/DDBJ databases">
        <authorList>
            <person name="Varghese N."/>
            <person name="Submissions S."/>
        </authorList>
    </citation>
    <scope>NUCLEOTIDE SEQUENCE [LARGE SCALE GENOMIC DNA]</scope>
    <source>
        <strain evidence="3">LP100</strain>
    </source>
</reference>
<evidence type="ECO:0000256" key="1">
    <source>
        <dbReference type="SAM" id="SignalP"/>
    </source>
</evidence>
<dbReference type="OrthoDB" id="893066at2"/>
<feature type="signal peptide" evidence="1">
    <location>
        <begin position="1"/>
        <end position="22"/>
    </location>
</feature>